<dbReference type="Proteomes" id="UP000281708">
    <property type="component" value="Unassembled WGS sequence"/>
</dbReference>
<feature type="transmembrane region" description="Helical" evidence="1">
    <location>
        <begin position="97"/>
        <end position="115"/>
    </location>
</feature>
<name>A0A3L8P7F0_9ACTN</name>
<gene>
    <name evidence="2" type="ORF">D9V37_03850</name>
</gene>
<feature type="transmembrane region" description="Helical" evidence="1">
    <location>
        <begin position="67"/>
        <end position="90"/>
    </location>
</feature>
<protein>
    <submittedName>
        <fullName evidence="2">Uncharacterized protein</fullName>
    </submittedName>
</protein>
<evidence type="ECO:0000313" key="3">
    <source>
        <dbReference type="Proteomes" id="UP000281708"/>
    </source>
</evidence>
<organism evidence="2 3">
    <name type="scientific">Nocardioides mangrovicus</name>
    <dbReference type="NCBI Taxonomy" id="2478913"/>
    <lineage>
        <taxon>Bacteria</taxon>
        <taxon>Bacillati</taxon>
        <taxon>Actinomycetota</taxon>
        <taxon>Actinomycetes</taxon>
        <taxon>Propionibacteriales</taxon>
        <taxon>Nocardioidaceae</taxon>
        <taxon>Nocardioides</taxon>
    </lineage>
</organism>
<keyword evidence="3" id="KW-1185">Reference proteome</keyword>
<proteinExistence type="predicted"/>
<feature type="transmembrane region" description="Helical" evidence="1">
    <location>
        <begin position="127"/>
        <end position="145"/>
    </location>
</feature>
<evidence type="ECO:0000313" key="2">
    <source>
        <dbReference type="EMBL" id="RLV51064.1"/>
    </source>
</evidence>
<reference evidence="2 3" key="1">
    <citation type="submission" date="2018-10" db="EMBL/GenBank/DDBJ databases">
        <title>Marmoricola sp. 4Q3S-7 whole genome shotgun sequence.</title>
        <authorList>
            <person name="Li F."/>
        </authorList>
    </citation>
    <scope>NUCLEOTIDE SEQUENCE [LARGE SCALE GENOMIC DNA]</scope>
    <source>
        <strain evidence="2 3">4Q3S-7</strain>
    </source>
</reference>
<accession>A0A3L8P7F0</accession>
<keyword evidence="1" id="KW-1133">Transmembrane helix</keyword>
<keyword evidence="1" id="KW-0472">Membrane</keyword>
<keyword evidence="1" id="KW-0812">Transmembrane</keyword>
<dbReference type="RefSeq" id="WP_121804744.1">
    <property type="nucleotide sequence ID" value="NZ_RDBE01000001.1"/>
</dbReference>
<dbReference type="EMBL" id="RDBE01000001">
    <property type="protein sequence ID" value="RLV51064.1"/>
    <property type="molecule type" value="Genomic_DNA"/>
</dbReference>
<comment type="caution">
    <text evidence="2">The sequence shown here is derived from an EMBL/GenBank/DDBJ whole genome shotgun (WGS) entry which is preliminary data.</text>
</comment>
<sequence length="150" mass="16201">MSEPPAPSWPVAAADDPHRRPEVLVLATAIAAVWSLAVLVLAVRFALHPTAQGWRHADPTGLLPHGHWWRWGLAAGYAVWCALALWFAAAAFARRRWAAVALAVSSLLAFALAGYELRTVVDVPVPLGALTTLLLLAVPAVRTWYAARED</sequence>
<dbReference type="AlphaFoldDB" id="A0A3L8P7F0"/>
<feature type="transmembrane region" description="Helical" evidence="1">
    <location>
        <begin position="23"/>
        <end position="47"/>
    </location>
</feature>
<evidence type="ECO:0000256" key="1">
    <source>
        <dbReference type="SAM" id="Phobius"/>
    </source>
</evidence>